<proteinExistence type="predicted"/>
<sequence length="103" mass="10714">MPFFSKQNSSRIGTTQTIAYDGSVGATNAFGSETYQVRLVANSGCSYRIGDGAQTATTADPYLPANVVEFVTVSPGQRIAALKAATNGLVTATAGTLWITEMS</sequence>
<name>A0ABR7U7X9_9BRAD</name>
<keyword evidence="2" id="KW-1185">Reference proteome</keyword>
<protein>
    <submittedName>
        <fullName evidence="1">Uncharacterized protein</fullName>
    </submittedName>
</protein>
<accession>A0ABR7U7X9</accession>
<evidence type="ECO:0000313" key="1">
    <source>
        <dbReference type="EMBL" id="MBC9980138.1"/>
    </source>
</evidence>
<dbReference type="Proteomes" id="UP000639516">
    <property type="component" value="Unassembled WGS sequence"/>
</dbReference>
<dbReference type="RefSeq" id="WP_188096370.1">
    <property type="nucleotide sequence ID" value="NZ_JAANIH010000003.1"/>
</dbReference>
<reference evidence="1 2" key="1">
    <citation type="journal article" date="2020" name="Arch. Microbiol.">
        <title>Bradyrhizobium campsiandrae sp. nov., a nitrogen-fixing bacterial strain isolated from a native leguminous tree from the Amazon adapted to flooded conditions.</title>
        <authorList>
            <person name="Cabral Michel D."/>
            <person name="Martins da Costa E."/>
            <person name="Azarias Guimaraes A."/>
            <person name="Soares de Carvalho T."/>
            <person name="Santos de Castro Caputo P."/>
            <person name="Willems A."/>
            <person name="de Souza Moreira F.M."/>
        </authorList>
    </citation>
    <scope>NUCLEOTIDE SEQUENCE [LARGE SCALE GENOMIC DNA]</scope>
    <source>
        <strain evidence="2">INPA 384B</strain>
    </source>
</reference>
<gene>
    <name evidence="1" type="ORF">HA482_18200</name>
</gene>
<evidence type="ECO:0000313" key="2">
    <source>
        <dbReference type="Proteomes" id="UP000639516"/>
    </source>
</evidence>
<dbReference type="EMBL" id="JAATTO010000024">
    <property type="protein sequence ID" value="MBC9980138.1"/>
    <property type="molecule type" value="Genomic_DNA"/>
</dbReference>
<organism evidence="1 2">
    <name type="scientific">Bradyrhizobium campsiandrae</name>
    <dbReference type="NCBI Taxonomy" id="1729892"/>
    <lineage>
        <taxon>Bacteria</taxon>
        <taxon>Pseudomonadati</taxon>
        <taxon>Pseudomonadota</taxon>
        <taxon>Alphaproteobacteria</taxon>
        <taxon>Hyphomicrobiales</taxon>
        <taxon>Nitrobacteraceae</taxon>
        <taxon>Bradyrhizobium</taxon>
    </lineage>
</organism>
<comment type="caution">
    <text evidence="1">The sequence shown here is derived from an EMBL/GenBank/DDBJ whole genome shotgun (WGS) entry which is preliminary data.</text>
</comment>